<feature type="signal peptide" evidence="1">
    <location>
        <begin position="1"/>
        <end position="24"/>
    </location>
</feature>
<sequence>MKRFLFYFMMLLSTCILITGCTTSDSNGTPNANEAVSPDNTQSTKNTIYIGSISDVRKFQQKSDDRSVPVLDTTKLDKAKVIGKKRSTIGLSIGTLYLDDNQTVSDFIKESFKKAAKQSGYTVIENKAKIDENTVRANIHIVRFWTWYDTGVWDIDIRAEIENTIILKSNDQTEKLMVKGSAIVEKPIGTDKAYNAAVDTARDNLVKDIRSKLRKSGMLGK</sequence>
<accession>A0A1T4VJJ0</accession>
<dbReference type="EMBL" id="FUXX01000028">
    <property type="protein sequence ID" value="SKA65119.1"/>
    <property type="molecule type" value="Genomic_DNA"/>
</dbReference>
<evidence type="ECO:0000313" key="3">
    <source>
        <dbReference type="Proteomes" id="UP000242432"/>
    </source>
</evidence>
<organism evidence="2 3">
    <name type="scientific">Succinivibrio dextrinosolvens DSM 3072</name>
    <dbReference type="NCBI Taxonomy" id="1123324"/>
    <lineage>
        <taxon>Bacteria</taxon>
        <taxon>Pseudomonadati</taxon>
        <taxon>Pseudomonadota</taxon>
        <taxon>Gammaproteobacteria</taxon>
        <taxon>Aeromonadales</taxon>
        <taxon>Succinivibrionaceae</taxon>
        <taxon>Succinivibrio</taxon>
    </lineage>
</organism>
<name>A0A1T4VJJ0_9GAMM</name>
<evidence type="ECO:0000313" key="2">
    <source>
        <dbReference type="EMBL" id="SKA65119.1"/>
    </source>
</evidence>
<evidence type="ECO:0000256" key="1">
    <source>
        <dbReference type="SAM" id="SignalP"/>
    </source>
</evidence>
<reference evidence="3" key="1">
    <citation type="submission" date="2017-02" db="EMBL/GenBank/DDBJ databases">
        <authorList>
            <person name="Varghese N."/>
            <person name="Submissions S."/>
        </authorList>
    </citation>
    <scope>NUCLEOTIDE SEQUENCE [LARGE SCALE GENOMIC DNA]</scope>
    <source>
        <strain evidence="3">DSM 3072</strain>
    </source>
</reference>
<keyword evidence="3" id="KW-1185">Reference proteome</keyword>
<gene>
    <name evidence="2" type="ORF">SAMN02745213_01619</name>
</gene>
<dbReference type="Proteomes" id="UP000242432">
    <property type="component" value="Unassembled WGS sequence"/>
</dbReference>
<dbReference type="RefSeq" id="WP_078929028.1">
    <property type="nucleotide sequence ID" value="NZ_FUXX01000028.1"/>
</dbReference>
<proteinExistence type="predicted"/>
<protein>
    <recommendedName>
        <fullName evidence="4">Lipoprotein</fullName>
    </recommendedName>
</protein>
<feature type="chain" id="PRO_5012482082" description="Lipoprotein" evidence="1">
    <location>
        <begin position="25"/>
        <end position="221"/>
    </location>
</feature>
<evidence type="ECO:0008006" key="4">
    <source>
        <dbReference type="Google" id="ProtNLM"/>
    </source>
</evidence>
<dbReference type="PROSITE" id="PS51257">
    <property type="entry name" value="PROKAR_LIPOPROTEIN"/>
    <property type="match status" value="1"/>
</dbReference>
<keyword evidence="1" id="KW-0732">Signal</keyword>
<dbReference type="AlphaFoldDB" id="A0A1T4VJJ0"/>